<evidence type="ECO:0000256" key="1">
    <source>
        <dbReference type="SAM" id="MobiDB-lite"/>
    </source>
</evidence>
<comment type="caution">
    <text evidence="2">The sequence shown here is derived from an EMBL/GenBank/DDBJ whole genome shotgun (WGS) entry which is preliminary data.</text>
</comment>
<feature type="compositionally biased region" description="Low complexity" evidence="1">
    <location>
        <begin position="55"/>
        <end position="71"/>
    </location>
</feature>
<feature type="region of interest" description="Disordered" evidence="1">
    <location>
        <begin position="394"/>
        <end position="478"/>
    </location>
</feature>
<evidence type="ECO:0000313" key="2">
    <source>
        <dbReference type="EMBL" id="CAJ1376192.1"/>
    </source>
</evidence>
<dbReference type="Proteomes" id="UP001178507">
    <property type="component" value="Unassembled WGS sequence"/>
</dbReference>
<dbReference type="AlphaFoldDB" id="A0AA36HX24"/>
<feature type="compositionally biased region" description="Acidic residues" evidence="1">
    <location>
        <begin position="87"/>
        <end position="123"/>
    </location>
</feature>
<gene>
    <name evidence="2" type="ORF">EVOR1521_LOCUS5311</name>
</gene>
<feature type="region of interest" description="Disordered" evidence="1">
    <location>
        <begin position="28"/>
        <end position="145"/>
    </location>
</feature>
<accession>A0AA36HX24</accession>
<sequence>MAELLEIDLEEDDVQLQEQLFQLLAPSRKAELEGPGEEPEPALLETLAEEPPRYAGAKVAEAAPGAPQAEASTLEVGVTLERLPTEEGGEDSDTEPTASEDNDFSDPMEDLEEQAEEDALDEDAMAKPVEVPPRQAPKPPPLPEEVQVLKDLLQVSRGACEAFHLTYPDFLRRLRGHAAEMGKPEAARSKVSFTMKPSARGAPVPAPATARRKPRLWRALNQPMPGEVLVVDEEVNGTHKDADADAEPDAPDAPEPEVPEAFTSATAMVVLLRTYLQEERWVGALDGWLLFEADAVKYPLDSGAPLKSPDQPELLSLGSLFAVAALGERYEGCATPELLESLCARKLQPDVLEELAEYLQGRSESCSLLLSAGKAKQVPPVKVSHLAVPFLKATQRRKKRRKKRRRLDLERLPGQADEEEESPGSPSERTRSGKSRRSQSADSEETTVPRDRSRPKEPASQAEAPEQPLKRKCLPPDSRLPDLAALEASAERLRRKGLFLRQLLDECEAAKEQNLRQLQRVEVLLRSGEDSLRETLCSTGVSGVEEFLQRLGQDARRLYHRKDAAVGAAG</sequence>
<dbReference type="EMBL" id="CAUJNA010000369">
    <property type="protein sequence ID" value="CAJ1376192.1"/>
    <property type="molecule type" value="Genomic_DNA"/>
</dbReference>
<feature type="compositionally biased region" description="Pro residues" evidence="1">
    <location>
        <begin position="130"/>
        <end position="143"/>
    </location>
</feature>
<evidence type="ECO:0000313" key="3">
    <source>
        <dbReference type="Proteomes" id="UP001178507"/>
    </source>
</evidence>
<organism evidence="2 3">
    <name type="scientific">Effrenium voratum</name>
    <dbReference type="NCBI Taxonomy" id="2562239"/>
    <lineage>
        <taxon>Eukaryota</taxon>
        <taxon>Sar</taxon>
        <taxon>Alveolata</taxon>
        <taxon>Dinophyceae</taxon>
        <taxon>Suessiales</taxon>
        <taxon>Symbiodiniaceae</taxon>
        <taxon>Effrenium</taxon>
    </lineage>
</organism>
<feature type="compositionally biased region" description="Basic residues" evidence="1">
    <location>
        <begin position="394"/>
        <end position="406"/>
    </location>
</feature>
<name>A0AA36HX24_9DINO</name>
<proteinExistence type="predicted"/>
<protein>
    <submittedName>
        <fullName evidence="2">Uncharacterized protein</fullName>
    </submittedName>
</protein>
<keyword evidence="3" id="KW-1185">Reference proteome</keyword>
<reference evidence="2" key="1">
    <citation type="submission" date="2023-08" db="EMBL/GenBank/DDBJ databases">
        <authorList>
            <person name="Chen Y."/>
            <person name="Shah S."/>
            <person name="Dougan E. K."/>
            <person name="Thang M."/>
            <person name="Chan C."/>
        </authorList>
    </citation>
    <scope>NUCLEOTIDE SEQUENCE</scope>
</reference>
<feature type="compositionally biased region" description="Basic and acidic residues" evidence="1">
    <location>
        <begin position="447"/>
        <end position="457"/>
    </location>
</feature>